<dbReference type="SUPFAM" id="SSF50978">
    <property type="entry name" value="WD40 repeat-like"/>
    <property type="match status" value="1"/>
</dbReference>
<gene>
    <name evidence="1" type="ORF">S01H4_26861</name>
</gene>
<dbReference type="Pfam" id="PF00400">
    <property type="entry name" value="WD40"/>
    <property type="match status" value="1"/>
</dbReference>
<evidence type="ECO:0000313" key="1">
    <source>
        <dbReference type="EMBL" id="GAG88101.1"/>
    </source>
</evidence>
<proteinExistence type="predicted"/>
<accession>X1CV96</accession>
<dbReference type="InterPro" id="IPR036322">
    <property type="entry name" value="WD40_repeat_dom_sf"/>
</dbReference>
<dbReference type="PROSITE" id="PS50294">
    <property type="entry name" value="WD_REPEATS_REGION"/>
    <property type="match status" value="1"/>
</dbReference>
<sequence length="149" mass="16689">MPYVVIKTWFPSNKANEVAKIYIEERKKYPFDRSLGKEVVTAVSSDESGIITMGVIDVKEGKLEETLARDNNILVMYLNIEGYKHKVEVWSTAVEALTLLGTGMLVRTLKGHESGVNSVVVSPDGNYIVSGSWDKMIVKKIKKKIDQKL</sequence>
<dbReference type="InterPro" id="IPR015943">
    <property type="entry name" value="WD40/YVTN_repeat-like_dom_sf"/>
</dbReference>
<dbReference type="InterPro" id="IPR001680">
    <property type="entry name" value="WD40_rpt"/>
</dbReference>
<dbReference type="PROSITE" id="PS50082">
    <property type="entry name" value="WD_REPEATS_2"/>
    <property type="match status" value="1"/>
</dbReference>
<dbReference type="Gene3D" id="2.130.10.10">
    <property type="entry name" value="YVTN repeat-like/Quinoprotein amine dehydrogenase"/>
    <property type="match status" value="1"/>
</dbReference>
<reference evidence="1" key="1">
    <citation type="journal article" date="2014" name="Front. Microbiol.">
        <title>High frequency of phylogenetically diverse reductive dehalogenase-homologous genes in deep subseafloor sedimentary metagenomes.</title>
        <authorList>
            <person name="Kawai M."/>
            <person name="Futagami T."/>
            <person name="Toyoda A."/>
            <person name="Takaki Y."/>
            <person name="Nishi S."/>
            <person name="Hori S."/>
            <person name="Arai W."/>
            <person name="Tsubouchi T."/>
            <person name="Morono Y."/>
            <person name="Uchiyama I."/>
            <person name="Ito T."/>
            <person name="Fujiyama A."/>
            <person name="Inagaki F."/>
            <person name="Takami H."/>
        </authorList>
    </citation>
    <scope>NUCLEOTIDE SEQUENCE</scope>
    <source>
        <strain evidence="1">Expedition CK06-06</strain>
    </source>
</reference>
<dbReference type="EMBL" id="BART01013019">
    <property type="protein sequence ID" value="GAG88101.1"/>
    <property type="molecule type" value="Genomic_DNA"/>
</dbReference>
<comment type="caution">
    <text evidence="1">The sequence shown here is derived from an EMBL/GenBank/DDBJ whole genome shotgun (WGS) entry which is preliminary data.</text>
</comment>
<dbReference type="SMART" id="SM00320">
    <property type="entry name" value="WD40"/>
    <property type="match status" value="1"/>
</dbReference>
<name>X1CV96_9ZZZZ</name>
<protein>
    <submittedName>
        <fullName evidence="1">Uncharacterized protein</fullName>
    </submittedName>
</protein>
<organism evidence="1">
    <name type="scientific">marine sediment metagenome</name>
    <dbReference type="NCBI Taxonomy" id="412755"/>
    <lineage>
        <taxon>unclassified sequences</taxon>
        <taxon>metagenomes</taxon>
        <taxon>ecological metagenomes</taxon>
    </lineage>
</organism>
<feature type="non-terminal residue" evidence="1">
    <location>
        <position position="149"/>
    </location>
</feature>
<dbReference type="AlphaFoldDB" id="X1CV96"/>